<proteinExistence type="predicted"/>
<name>A0AAV5N0Y4_9GAMM</name>
<comment type="caution">
    <text evidence="2">The sequence shown here is derived from an EMBL/GenBank/DDBJ whole genome shotgun (WGS) entry which is preliminary data.</text>
</comment>
<reference evidence="2" key="1">
    <citation type="submission" date="2022-06" db="EMBL/GenBank/DDBJ databases">
        <title>Draft genome sequences of Leminorella grimontii str. JCM5902.</title>
        <authorList>
            <person name="Wakabayashi Y."/>
            <person name="Kojima K."/>
        </authorList>
    </citation>
    <scope>NUCLEOTIDE SEQUENCE</scope>
    <source>
        <strain evidence="2">JCM 5902</strain>
    </source>
</reference>
<sequence length="66" mass="7945">MFIRIKIIIKGYKFHRKNKKIELIVHILDKKLLKIALRNVRFRHARPLHNKKKEPCPTAPSLLHQN</sequence>
<gene>
    <name evidence="2" type="ORF">SOASR030_15140</name>
</gene>
<keyword evidence="3" id="KW-1185">Reference proteome</keyword>
<protein>
    <submittedName>
        <fullName evidence="2">Uncharacterized protein</fullName>
    </submittedName>
</protein>
<accession>A0AAV5N0Y4</accession>
<evidence type="ECO:0000256" key="1">
    <source>
        <dbReference type="SAM" id="MobiDB-lite"/>
    </source>
</evidence>
<dbReference type="EMBL" id="BRLH01000002">
    <property type="protein sequence ID" value="GKX55402.1"/>
    <property type="molecule type" value="Genomic_DNA"/>
</dbReference>
<dbReference type="Proteomes" id="UP001058124">
    <property type="component" value="Unassembled WGS sequence"/>
</dbReference>
<dbReference type="AlphaFoldDB" id="A0AAV5N0Y4"/>
<organism evidence="2 3">
    <name type="scientific">Leminorella grimontii</name>
    <dbReference type="NCBI Taxonomy" id="82981"/>
    <lineage>
        <taxon>Bacteria</taxon>
        <taxon>Pseudomonadati</taxon>
        <taxon>Pseudomonadota</taxon>
        <taxon>Gammaproteobacteria</taxon>
        <taxon>Enterobacterales</taxon>
        <taxon>Budviciaceae</taxon>
        <taxon>Leminorella</taxon>
    </lineage>
</organism>
<evidence type="ECO:0000313" key="2">
    <source>
        <dbReference type="EMBL" id="GKX55402.1"/>
    </source>
</evidence>
<evidence type="ECO:0000313" key="3">
    <source>
        <dbReference type="Proteomes" id="UP001058124"/>
    </source>
</evidence>
<feature type="region of interest" description="Disordered" evidence="1">
    <location>
        <begin position="46"/>
        <end position="66"/>
    </location>
</feature>